<dbReference type="HOGENOM" id="CLU_044118_3_0_5"/>
<protein>
    <recommendedName>
        <fullName evidence="6">3'(2'),5'-bisphosphate nucleotidase CysQ</fullName>
        <ecNumber evidence="6">3.1.3.7</ecNumber>
    </recommendedName>
    <alternativeName>
        <fullName evidence="6">3'(2'),5-bisphosphonucleoside 3'(2')-phosphohydrolase</fullName>
    </alternativeName>
    <alternativeName>
        <fullName evidence="6">3'-phosphoadenosine 5'-phosphate phosphatase</fullName>
        <shortName evidence="6">PAP phosphatase</shortName>
    </alternativeName>
</protein>
<feature type="binding site" evidence="6">
    <location>
        <position position="85"/>
    </location>
    <ligand>
        <name>Mg(2+)</name>
        <dbReference type="ChEBI" id="CHEBI:18420"/>
        <label>2</label>
    </ligand>
</feature>
<dbReference type="Gene3D" id="3.30.540.10">
    <property type="entry name" value="Fructose-1,6-Bisphosphatase, subunit A, domain 1"/>
    <property type="match status" value="1"/>
</dbReference>
<dbReference type="GO" id="GO:0000103">
    <property type="term" value="P:sulfate assimilation"/>
    <property type="evidence" value="ECO:0007669"/>
    <property type="project" value="TreeGrafter"/>
</dbReference>
<reference evidence="9" key="1">
    <citation type="journal article" date="2014" name="BMC Genomics">
        <title>Genome sequencing of two Neorhizobium galegae strains reveals a noeT gene responsible for the unusual acetylation of the nodulation factors.</title>
        <authorList>
            <person name="Osterman J."/>
            <person name="Marsh J."/>
            <person name="Laine P.K."/>
            <person name="Zeng Z."/>
            <person name="Alatalo E."/>
            <person name="Sullivan J.T."/>
            <person name="Young J.P."/>
            <person name="Thomas-Oates J."/>
            <person name="Paulin L."/>
            <person name="Lindstrom K."/>
        </authorList>
    </citation>
    <scope>NUCLEOTIDE SEQUENCE [LARGE SCALE GENOMIC DNA]</scope>
    <source>
        <strain evidence="9">HAMBI 1141</strain>
    </source>
</reference>
<dbReference type="InterPro" id="IPR020550">
    <property type="entry name" value="Inositol_monophosphatase_CS"/>
</dbReference>
<dbReference type="eggNOG" id="COG1218">
    <property type="taxonomic scope" value="Bacteria"/>
</dbReference>
<feature type="binding site" evidence="6">
    <location>
        <position position="85"/>
    </location>
    <ligand>
        <name>Mg(2+)</name>
        <dbReference type="ChEBI" id="CHEBI:18420"/>
        <label>1</label>
    </ligand>
</feature>
<keyword evidence="4 6" id="KW-0378">Hydrolase</keyword>
<feature type="binding site" evidence="6">
    <location>
        <position position="214"/>
    </location>
    <ligand>
        <name>substrate</name>
    </ligand>
</feature>
<keyword evidence="6 7" id="KW-0479">Metal-binding</keyword>
<comment type="subcellular location">
    <subcellularLocation>
        <location evidence="6">Cell inner membrane</location>
        <topology evidence="6">Peripheral membrane protein</topology>
        <orientation evidence="6">Cytoplasmic side</orientation>
    </subcellularLocation>
</comment>
<dbReference type="HAMAP" id="MF_02095">
    <property type="entry name" value="CysQ"/>
    <property type="match status" value="1"/>
</dbReference>
<dbReference type="GO" id="GO:0008441">
    <property type="term" value="F:3'(2'),5'-bisphosphate nucleotidase activity"/>
    <property type="evidence" value="ECO:0007669"/>
    <property type="project" value="UniProtKB-UniRule"/>
</dbReference>
<dbReference type="InterPro" id="IPR050725">
    <property type="entry name" value="CysQ/Inositol_MonoPase"/>
</dbReference>
<dbReference type="GO" id="GO:0005886">
    <property type="term" value="C:plasma membrane"/>
    <property type="evidence" value="ECO:0007669"/>
    <property type="project" value="UniProtKB-SubCell"/>
</dbReference>
<dbReference type="PROSITE" id="PS00630">
    <property type="entry name" value="IMP_2"/>
    <property type="match status" value="1"/>
</dbReference>
<evidence type="ECO:0000256" key="6">
    <source>
        <dbReference type="HAMAP-Rule" id="MF_02095"/>
    </source>
</evidence>
<keyword evidence="2 6" id="KW-1003">Cell membrane</keyword>
<comment type="function">
    <text evidence="6">Converts adenosine-3',5'-bisphosphate (PAP) to AMP.</text>
</comment>
<feature type="binding site" evidence="7">
    <location>
        <position position="85"/>
    </location>
    <ligand>
        <name>Mg(2+)</name>
        <dbReference type="ChEBI" id="CHEBI:18420"/>
        <label>1</label>
        <note>catalytic</note>
    </ligand>
</feature>
<accession>A0A068T542</accession>
<organism evidence="8 9">
    <name type="scientific">Neorhizobium galegae bv. officinalis bv. officinalis str. HAMBI 1141</name>
    <dbReference type="NCBI Taxonomy" id="1028801"/>
    <lineage>
        <taxon>Bacteria</taxon>
        <taxon>Pseudomonadati</taxon>
        <taxon>Pseudomonadota</taxon>
        <taxon>Alphaproteobacteria</taxon>
        <taxon>Hyphomicrobiales</taxon>
        <taxon>Rhizobiaceae</taxon>
        <taxon>Rhizobium/Agrobacterium group</taxon>
        <taxon>Neorhizobium</taxon>
    </lineage>
</organism>
<sequence length="265" mass="28256">MEFILATFEKAALLAGKAILDIYRAGPNTSYKADKSPVTEADERAEEIILAELAQAFPDIPVVAEESVAMGRIPSIEGRSFILVDPLDGTKEFINDREDFTVNIALIENGMPILGVVYAPALKVAYLGGGGRAEKLVIDDEFAVTSRAPVVARPVETRPICVASRSHNSAETQAFLEKSGAADIRSIGSSLKFCLLAEGVADLYPRFGRTMEWDTAAGDAVLRAAGGSTVTLDGAPLTYGKTGRADMMDFANPDFIAWGSRPGKP</sequence>
<evidence type="ECO:0000256" key="1">
    <source>
        <dbReference type="ARBA" id="ARBA00005289"/>
    </source>
</evidence>
<dbReference type="GO" id="GO:0000287">
    <property type="term" value="F:magnesium ion binding"/>
    <property type="evidence" value="ECO:0007669"/>
    <property type="project" value="UniProtKB-UniRule"/>
</dbReference>
<evidence type="ECO:0000256" key="4">
    <source>
        <dbReference type="ARBA" id="ARBA00022801"/>
    </source>
</evidence>
<evidence type="ECO:0000256" key="3">
    <source>
        <dbReference type="ARBA" id="ARBA00022519"/>
    </source>
</evidence>
<feature type="binding site" evidence="6">
    <location>
        <position position="65"/>
    </location>
    <ligand>
        <name>substrate</name>
    </ligand>
</feature>
<dbReference type="PANTHER" id="PTHR43028">
    <property type="entry name" value="3'(2'),5'-BISPHOSPHATE NUCLEOTIDASE 1"/>
    <property type="match status" value="1"/>
</dbReference>
<feature type="binding site" evidence="6">
    <location>
        <position position="65"/>
    </location>
    <ligand>
        <name>Mg(2+)</name>
        <dbReference type="ChEBI" id="CHEBI:18420"/>
        <label>1</label>
    </ligand>
</feature>
<dbReference type="GO" id="GO:0046854">
    <property type="term" value="P:phosphatidylinositol phosphate biosynthetic process"/>
    <property type="evidence" value="ECO:0007669"/>
    <property type="project" value="InterPro"/>
</dbReference>
<dbReference type="KEGG" id="ngl:RG1141_CH12540"/>
<dbReference type="InterPro" id="IPR000760">
    <property type="entry name" value="Inositol_monophosphatase-like"/>
</dbReference>
<comment type="cofactor">
    <cofactor evidence="6 7">
        <name>Mg(2+)</name>
        <dbReference type="ChEBI" id="CHEBI:18420"/>
    </cofactor>
</comment>
<feature type="binding site" evidence="7">
    <location>
        <position position="214"/>
    </location>
    <ligand>
        <name>Mg(2+)</name>
        <dbReference type="ChEBI" id="CHEBI:18420"/>
        <label>1</label>
        <note>catalytic</note>
    </ligand>
</feature>
<dbReference type="PRINTS" id="PR00377">
    <property type="entry name" value="IMPHPHTASES"/>
</dbReference>
<feature type="binding site" evidence="6">
    <location>
        <position position="88"/>
    </location>
    <ligand>
        <name>Mg(2+)</name>
        <dbReference type="ChEBI" id="CHEBI:18420"/>
        <label>2</label>
    </ligand>
</feature>
<dbReference type="Proteomes" id="UP000028186">
    <property type="component" value="Chromosome I"/>
</dbReference>
<dbReference type="Pfam" id="PF00459">
    <property type="entry name" value="Inositol_P"/>
    <property type="match status" value="1"/>
</dbReference>
<dbReference type="PANTHER" id="PTHR43028:SF5">
    <property type="entry name" value="3'(2'),5'-BISPHOSPHATE NUCLEOTIDASE 1"/>
    <property type="match status" value="1"/>
</dbReference>
<feature type="binding site" evidence="6">
    <location>
        <begin position="87"/>
        <end position="90"/>
    </location>
    <ligand>
        <name>substrate</name>
    </ligand>
</feature>
<feature type="binding site" evidence="7">
    <location>
        <position position="87"/>
    </location>
    <ligand>
        <name>Mg(2+)</name>
        <dbReference type="ChEBI" id="CHEBI:18420"/>
        <label>1</label>
        <note>catalytic</note>
    </ligand>
</feature>
<dbReference type="PATRIC" id="fig|1028801.3.peg.1278"/>
<dbReference type="SUPFAM" id="SSF56655">
    <property type="entry name" value="Carbohydrate phosphatase"/>
    <property type="match status" value="1"/>
</dbReference>
<evidence type="ECO:0000256" key="2">
    <source>
        <dbReference type="ARBA" id="ARBA00022475"/>
    </source>
</evidence>
<comment type="similarity">
    <text evidence="1 6">Belongs to the inositol monophosphatase superfamily. CysQ family.</text>
</comment>
<feature type="binding site" evidence="6">
    <location>
        <position position="87"/>
    </location>
    <ligand>
        <name>Mg(2+)</name>
        <dbReference type="ChEBI" id="CHEBI:18420"/>
        <label>1</label>
    </ligand>
</feature>
<dbReference type="GO" id="GO:0050427">
    <property type="term" value="P:3'-phosphoadenosine 5'-phosphosulfate metabolic process"/>
    <property type="evidence" value="ECO:0007669"/>
    <property type="project" value="TreeGrafter"/>
</dbReference>
<dbReference type="Gene3D" id="3.40.190.80">
    <property type="match status" value="1"/>
</dbReference>
<dbReference type="NCBIfam" id="TIGR01331">
    <property type="entry name" value="bisphos_cysQ"/>
    <property type="match status" value="1"/>
</dbReference>
<keyword evidence="6 7" id="KW-0460">Magnesium</keyword>
<proteinExistence type="inferred from homology"/>
<feature type="binding site" evidence="7">
    <location>
        <position position="65"/>
    </location>
    <ligand>
        <name>Mg(2+)</name>
        <dbReference type="ChEBI" id="CHEBI:18420"/>
        <label>1</label>
        <note>catalytic</note>
    </ligand>
</feature>
<comment type="catalytic activity">
    <reaction evidence="6">
        <text>adenosine 3',5'-bisphosphate + H2O = AMP + phosphate</text>
        <dbReference type="Rhea" id="RHEA:10040"/>
        <dbReference type="ChEBI" id="CHEBI:15377"/>
        <dbReference type="ChEBI" id="CHEBI:43474"/>
        <dbReference type="ChEBI" id="CHEBI:58343"/>
        <dbReference type="ChEBI" id="CHEBI:456215"/>
        <dbReference type="EC" id="3.1.3.7"/>
    </reaction>
</comment>
<evidence type="ECO:0000256" key="7">
    <source>
        <dbReference type="PIRSR" id="PIRSR600760-2"/>
    </source>
</evidence>
<dbReference type="AlphaFoldDB" id="A0A068T542"/>
<evidence type="ECO:0000313" key="9">
    <source>
        <dbReference type="Proteomes" id="UP000028186"/>
    </source>
</evidence>
<feature type="binding site" evidence="7">
    <location>
        <position position="88"/>
    </location>
    <ligand>
        <name>Mg(2+)</name>
        <dbReference type="ChEBI" id="CHEBI:18420"/>
        <label>1</label>
        <note>catalytic</note>
    </ligand>
</feature>
<dbReference type="EC" id="3.1.3.7" evidence="6"/>
<evidence type="ECO:0000256" key="5">
    <source>
        <dbReference type="ARBA" id="ARBA00023136"/>
    </source>
</evidence>
<name>A0A068T542_NEOGA</name>
<dbReference type="InterPro" id="IPR006240">
    <property type="entry name" value="CysQ"/>
</dbReference>
<keyword evidence="3 6" id="KW-0997">Cell inner membrane</keyword>
<dbReference type="CDD" id="cd01638">
    <property type="entry name" value="CysQ"/>
    <property type="match status" value="1"/>
</dbReference>
<evidence type="ECO:0000313" key="8">
    <source>
        <dbReference type="EMBL" id="CDN53608.1"/>
    </source>
</evidence>
<keyword evidence="5 6" id="KW-0472">Membrane</keyword>
<gene>
    <name evidence="6" type="primary">cysQ</name>
    <name evidence="8" type="ORF">RG1141_CH12540</name>
</gene>
<dbReference type="EMBL" id="HG938355">
    <property type="protein sequence ID" value="CDN53608.1"/>
    <property type="molecule type" value="Genomic_DNA"/>
</dbReference>
<feature type="binding site" evidence="6">
    <location>
        <position position="214"/>
    </location>
    <ligand>
        <name>Mg(2+)</name>
        <dbReference type="ChEBI" id="CHEBI:18420"/>
        <label>2</label>
    </ligand>
</feature>